<dbReference type="AlphaFoldDB" id="A0A816UFB0"/>
<sequence>MAIDETEQTDEIDIVGNFSTKEEIITFINELNELFTIKELKIFDTQVEQYGPYTVVHGYFTTILQAKVCRNIWHSNTDLPFTVPYYCAKYYRQIRTIYCRKYTVLTSFTVDKQTVNESVLINLGSSTKFIFRLKFENKEHAKIVKLMNSSSSVVLA</sequence>
<evidence type="ECO:0000313" key="1">
    <source>
        <dbReference type="EMBL" id="CAF2112966.1"/>
    </source>
</evidence>
<protein>
    <submittedName>
        <fullName evidence="1">Uncharacterized protein</fullName>
    </submittedName>
</protein>
<reference evidence="1" key="1">
    <citation type="submission" date="2021-02" db="EMBL/GenBank/DDBJ databases">
        <authorList>
            <person name="Nowell W R."/>
        </authorList>
    </citation>
    <scope>NUCLEOTIDE SEQUENCE</scope>
</reference>
<accession>A0A816UFB0</accession>
<organism evidence="1 2">
    <name type="scientific">Rotaria magnacalcarata</name>
    <dbReference type="NCBI Taxonomy" id="392030"/>
    <lineage>
        <taxon>Eukaryota</taxon>
        <taxon>Metazoa</taxon>
        <taxon>Spiralia</taxon>
        <taxon>Gnathifera</taxon>
        <taxon>Rotifera</taxon>
        <taxon>Eurotatoria</taxon>
        <taxon>Bdelloidea</taxon>
        <taxon>Philodinida</taxon>
        <taxon>Philodinidae</taxon>
        <taxon>Rotaria</taxon>
    </lineage>
</organism>
<comment type="caution">
    <text evidence="1">The sequence shown here is derived from an EMBL/GenBank/DDBJ whole genome shotgun (WGS) entry which is preliminary data.</text>
</comment>
<name>A0A816UFB0_9BILA</name>
<gene>
    <name evidence="1" type="ORF">XDN619_LOCUS21131</name>
</gene>
<evidence type="ECO:0000313" key="2">
    <source>
        <dbReference type="Proteomes" id="UP000663887"/>
    </source>
</evidence>
<dbReference type="EMBL" id="CAJNRG010009377">
    <property type="protein sequence ID" value="CAF2112966.1"/>
    <property type="molecule type" value="Genomic_DNA"/>
</dbReference>
<dbReference type="Proteomes" id="UP000663887">
    <property type="component" value="Unassembled WGS sequence"/>
</dbReference>
<proteinExistence type="predicted"/>